<keyword evidence="3" id="KW-1185">Reference proteome</keyword>
<feature type="domain" description="Methyltransferase FkbM" evidence="1">
    <location>
        <begin position="94"/>
        <end position="240"/>
    </location>
</feature>
<comment type="caution">
    <text evidence="2">The sequence shown here is derived from an EMBL/GenBank/DDBJ whole genome shotgun (WGS) entry which is preliminary data.</text>
</comment>
<dbReference type="GO" id="GO:0008168">
    <property type="term" value="F:methyltransferase activity"/>
    <property type="evidence" value="ECO:0007669"/>
    <property type="project" value="UniProtKB-KW"/>
</dbReference>
<evidence type="ECO:0000313" key="2">
    <source>
        <dbReference type="EMBL" id="MQS12100.1"/>
    </source>
</evidence>
<dbReference type="InterPro" id="IPR029063">
    <property type="entry name" value="SAM-dependent_MTases_sf"/>
</dbReference>
<dbReference type="GO" id="GO:0032259">
    <property type="term" value="P:methylation"/>
    <property type="evidence" value="ECO:0007669"/>
    <property type="project" value="UniProtKB-KW"/>
</dbReference>
<gene>
    <name evidence="2" type="ORF">F7Q99_07265</name>
</gene>
<dbReference type="AlphaFoldDB" id="A0A6N7KKP2"/>
<evidence type="ECO:0000313" key="3">
    <source>
        <dbReference type="Proteomes" id="UP000450000"/>
    </source>
</evidence>
<protein>
    <submittedName>
        <fullName evidence="2">FkbM family methyltransferase</fullName>
    </submittedName>
</protein>
<dbReference type="Pfam" id="PF05050">
    <property type="entry name" value="Methyltransf_21"/>
    <property type="match status" value="1"/>
</dbReference>
<name>A0A6N7KKP2_9ACTN</name>
<proteinExistence type="predicted"/>
<organism evidence="2 3">
    <name type="scientific">Streptomyces kaniharaensis</name>
    <dbReference type="NCBI Taxonomy" id="212423"/>
    <lineage>
        <taxon>Bacteria</taxon>
        <taxon>Bacillati</taxon>
        <taxon>Actinomycetota</taxon>
        <taxon>Actinomycetes</taxon>
        <taxon>Kitasatosporales</taxon>
        <taxon>Streptomycetaceae</taxon>
        <taxon>Streptomyces</taxon>
    </lineage>
</organism>
<sequence>MEIRRRATMAVIRAGRACLKGTAIGQLPLSGIALRRLVRFGHGSGDVTADFRGLALTVPTSSASIAAGLFGGFYESIELELFEKLCAQSRTVVDVGANLGIYSCLAVRHLDSGGVLVAFEPEPGNLARLKANLRRNGAGNVADAVIEPVAVGDVPGTATLRVADDVGLHSVAVDGGSGLTVPQVSLDTCLPEVFAQRGERHPVDVLKIDVEGYDGHVLRGARRTIAEDRPALLIEFSVPQLRRCGFAAREFVDLLAETYDEIHIIEESRRRVLSCAPEDLLAARYRARLVNVVAAVRPEHRRLFADWASRYGERQERRLVSRA</sequence>
<dbReference type="SUPFAM" id="SSF53335">
    <property type="entry name" value="S-adenosyl-L-methionine-dependent methyltransferases"/>
    <property type="match status" value="1"/>
</dbReference>
<dbReference type="InterPro" id="IPR052514">
    <property type="entry name" value="SAM-dependent_MTase"/>
</dbReference>
<dbReference type="PANTHER" id="PTHR34203">
    <property type="entry name" value="METHYLTRANSFERASE, FKBM FAMILY PROTEIN"/>
    <property type="match status" value="1"/>
</dbReference>
<dbReference type="Gene3D" id="3.40.50.150">
    <property type="entry name" value="Vaccinia Virus protein VP39"/>
    <property type="match status" value="1"/>
</dbReference>
<reference evidence="2 3" key="1">
    <citation type="submission" date="2019-09" db="EMBL/GenBank/DDBJ databases">
        <title>Genome Sequences of Streptomyces kaniharaensis ATCC 21070.</title>
        <authorList>
            <person name="Zhu W."/>
            <person name="De Crecy-Lagard V."/>
            <person name="Richards N.G."/>
        </authorList>
    </citation>
    <scope>NUCLEOTIDE SEQUENCE [LARGE SCALE GENOMIC DNA]</scope>
    <source>
        <strain evidence="2 3">SF-557</strain>
    </source>
</reference>
<keyword evidence="2" id="KW-0489">Methyltransferase</keyword>
<dbReference type="InterPro" id="IPR006342">
    <property type="entry name" value="FkbM_mtfrase"/>
</dbReference>
<keyword evidence="2" id="KW-0808">Transferase</keyword>
<dbReference type="NCBIfam" id="TIGR01444">
    <property type="entry name" value="fkbM_fam"/>
    <property type="match status" value="1"/>
</dbReference>
<dbReference type="EMBL" id="WBOF01000001">
    <property type="protein sequence ID" value="MQS12100.1"/>
    <property type="molecule type" value="Genomic_DNA"/>
</dbReference>
<accession>A0A6N7KKP2</accession>
<dbReference type="Proteomes" id="UP000450000">
    <property type="component" value="Unassembled WGS sequence"/>
</dbReference>
<dbReference type="PANTHER" id="PTHR34203:SF15">
    <property type="entry name" value="SLL1173 PROTEIN"/>
    <property type="match status" value="1"/>
</dbReference>
<evidence type="ECO:0000259" key="1">
    <source>
        <dbReference type="Pfam" id="PF05050"/>
    </source>
</evidence>
<dbReference type="OrthoDB" id="3338469at2"/>